<dbReference type="Pfam" id="PF01490">
    <property type="entry name" value="Aa_trans"/>
    <property type="match status" value="1"/>
</dbReference>
<feature type="transmembrane region" description="Helical" evidence="5">
    <location>
        <begin position="36"/>
        <end position="58"/>
    </location>
</feature>
<evidence type="ECO:0000313" key="8">
    <source>
        <dbReference type="Proteomes" id="UP001607302"/>
    </source>
</evidence>
<sequence length="105" mass="11199">MNILASVHQAGYLVEHITDLCSAILLVLAEAIPELGLFISLVGAVSSTALALLFPPIIELVVCWQNTNLSPFMVIKDVTIVLIGLLGFATGTYESITAIIKAFDK</sequence>
<comment type="subcellular location">
    <subcellularLocation>
        <location evidence="1">Membrane</location>
    </subcellularLocation>
</comment>
<evidence type="ECO:0000256" key="4">
    <source>
        <dbReference type="ARBA" id="ARBA00023136"/>
    </source>
</evidence>
<keyword evidence="3 5" id="KW-1133">Transmembrane helix</keyword>
<dbReference type="GO" id="GO:0016020">
    <property type="term" value="C:membrane"/>
    <property type="evidence" value="ECO:0007669"/>
    <property type="project" value="UniProtKB-SubCell"/>
</dbReference>
<feature type="transmembrane region" description="Helical" evidence="5">
    <location>
        <begin position="12"/>
        <end position="29"/>
    </location>
</feature>
<dbReference type="Proteomes" id="UP001607302">
    <property type="component" value="Unassembled WGS sequence"/>
</dbReference>
<organism evidence="7 8">
    <name type="scientific">Vespula squamosa</name>
    <name type="common">Southern yellow jacket</name>
    <name type="synonym">Wasp</name>
    <dbReference type="NCBI Taxonomy" id="30214"/>
    <lineage>
        <taxon>Eukaryota</taxon>
        <taxon>Metazoa</taxon>
        <taxon>Ecdysozoa</taxon>
        <taxon>Arthropoda</taxon>
        <taxon>Hexapoda</taxon>
        <taxon>Insecta</taxon>
        <taxon>Pterygota</taxon>
        <taxon>Neoptera</taxon>
        <taxon>Endopterygota</taxon>
        <taxon>Hymenoptera</taxon>
        <taxon>Apocrita</taxon>
        <taxon>Aculeata</taxon>
        <taxon>Vespoidea</taxon>
        <taxon>Vespidae</taxon>
        <taxon>Vespinae</taxon>
        <taxon>Vespula</taxon>
    </lineage>
</organism>
<dbReference type="AlphaFoldDB" id="A0ABD2BA52"/>
<keyword evidence="2 5" id="KW-0812">Transmembrane</keyword>
<accession>A0ABD2BA52</accession>
<feature type="domain" description="Amino acid transporter transmembrane" evidence="6">
    <location>
        <begin position="23"/>
        <end position="96"/>
    </location>
</feature>
<dbReference type="InterPro" id="IPR013057">
    <property type="entry name" value="AA_transpt_TM"/>
</dbReference>
<keyword evidence="8" id="KW-1185">Reference proteome</keyword>
<name>A0ABD2BA52_VESSQ</name>
<comment type="caution">
    <text evidence="7">The sequence shown here is derived from an EMBL/GenBank/DDBJ whole genome shotgun (WGS) entry which is preliminary data.</text>
</comment>
<reference evidence="7 8" key="1">
    <citation type="journal article" date="2024" name="Ann. Entomol. Soc. Am.">
        <title>Genomic analyses of the southern and eastern yellowjacket wasps (Hymenoptera: Vespidae) reveal evolutionary signatures of social life.</title>
        <authorList>
            <person name="Catto M.A."/>
            <person name="Caine P.B."/>
            <person name="Orr S.E."/>
            <person name="Hunt B.G."/>
            <person name="Goodisman M.A.D."/>
        </authorList>
    </citation>
    <scope>NUCLEOTIDE SEQUENCE [LARGE SCALE GENOMIC DNA]</scope>
    <source>
        <strain evidence="7">233</strain>
        <tissue evidence="7">Head and thorax</tissue>
    </source>
</reference>
<proteinExistence type="predicted"/>
<evidence type="ECO:0000256" key="3">
    <source>
        <dbReference type="ARBA" id="ARBA00022989"/>
    </source>
</evidence>
<evidence type="ECO:0000256" key="2">
    <source>
        <dbReference type="ARBA" id="ARBA00022692"/>
    </source>
</evidence>
<feature type="transmembrane region" description="Helical" evidence="5">
    <location>
        <begin position="78"/>
        <end position="100"/>
    </location>
</feature>
<gene>
    <name evidence="7" type="ORF">V1478_005728</name>
</gene>
<evidence type="ECO:0000259" key="6">
    <source>
        <dbReference type="Pfam" id="PF01490"/>
    </source>
</evidence>
<protein>
    <submittedName>
        <fullName evidence="7">Proton-coupled amino acid transporter 1-like isoform X1</fullName>
    </submittedName>
</protein>
<dbReference type="EMBL" id="JAUDFV010000130">
    <property type="protein sequence ID" value="KAL2729438.1"/>
    <property type="molecule type" value="Genomic_DNA"/>
</dbReference>
<evidence type="ECO:0000313" key="7">
    <source>
        <dbReference type="EMBL" id="KAL2729438.1"/>
    </source>
</evidence>
<evidence type="ECO:0000256" key="5">
    <source>
        <dbReference type="SAM" id="Phobius"/>
    </source>
</evidence>
<evidence type="ECO:0000256" key="1">
    <source>
        <dbReference type="ARBA" id="ARBA00004370"/>
    </source>
</evidence>
<keyword evidence="4 5" id="KW-0472">Membrane</keyword>